<protein>
    <submittedName>
        <fullName evidence="4">Uncharacterized protein</fullName>
    </submittedName>
</protein>
<dbReference type="Proteomes" id="UP000747110">
    <property type="component" value="Unassembled WGS sequence"/>
</dbReference>
<sequence>MDKAHAQFVRPGASWVRSRLGEAGKLATFFAFYALYAWKAYYNHFCELGIPGSRPVSTSLLRLRLWHLVLHPVDFISAVLFHPKDPADRHDTISCLTFFLGGILAVILGPNTADARRGCSWRLAWLLCCVFLPKGFLISYGLSHPSASLGSAVNTMLPRHTAIMLWLSLAFPLVWRRQALLAAVYVCHMLAIIHLAATRTDRPWPYSETSLRPELISVRLVVLSALSVMMAAMWDWRHAKQATRSSAMKKEREWAVASEAPSHNTYAVLTEAAQRLRSLRQRRSGNAADAGGSDGSGGGASLIACGSESRDACGVGSFLHNRAAMPHAGLQYRDAAAGGAANAAASLESWWALQRESDTGRGDPSALLGRLAAARHQMVQPTRYRSAMRPVRLYVKMNGVTPEQLNPHVVPRYSEDLAARGFLLAGFAVRSGCIEVVLELQDLDSSGHGGSGYGGDGVVPPDLIRSIVSILAAATEGAAAHAAVRPVQARVGETSCELTVAGKGGAADASEDDVGGRIYVNRGFAAEAAAASRPVESRPGNNREENYSNDDDGHGKGDGGKMENSGPASPPGHVPSSPAGTTSASARSRAPAAARQSVMDSTAPLDPHGNSDACQVGMAAAAAVGATTGVIVAQQLLLAAVLPPCMTLIPAAAPPVAVAAGWSLGSRELEFTLFISAPSSRPEGQCEAACVAHAPHVPEVLAWQQGCFLQVTLVKEVRPQGDAEAPPCSPYRAYKVRVDGREITHGLISFGVRTGHCGVSAREAAAYCNGDGTAAPPLAFAGCALLLPPSLNDVAEELQEPLAEDALTALLQGDADGIQSLVEFLMDQAMWLSSKDTTKSRAHVSQPHCRLLQPHRPQLQQHVINVQAAAAIVDVSVELSTTTSCSATCSVSTRQSSNADDRRPSLGSENDEDANTAFRSVALTGLLCGEGTGRENSEGCGAPPWGPSWDSLPSAFDDVQCTYEEHNRGGFAGASSSGYGNGFEAVGNRGDGDDRNVAASQSRGCTGGASKAGGNGQGEGNDQRGPGLNEAATSGTVESGAAAMDAAGFDVGLRSSSCRMLHGGRLDLRVVVADAVRVAHRTAALTSAGQRLHAERHWLLLEHAVQRGWPALARLLLGLHDRCADGDASGVNLLSGWRLEQLGQERSVSAAW</sequence>
<feature type="transmembrane region" description="Helical" evidence="2">
    <location>
        <begin position="180"/>
        <end position="197"/>
    </location>
</feature>
<accession>A0A8J4G6N2</accession>
<evidence type="ECO:0000313" key="4">
    <source>
        <dbReference type="EMBL" id="GIM01042.1"/>
    </source>
</evidence>
<feature type="region of interest" description="Disordered" evidence="1">
    <location>
        <begin position="890"/>
        <end position="915"/>
    </location>
</feature>
<feature type="transmembrane region" description="Helical" evidence="2">
    <location>
        <begin position="93"/>
        <end position="111"/>
    </location>
</feature>
<evidence type="ECO:0000313" key="3">
    <source>
        <dbReference type="EMBL" id="GIL76338.1"/>
    </source>
</evidence>
<evidence type="ECO:0000256" key="2">
    <source>
        <dbReference type="SAM" id="Phobius"/>
    </source>
</evidence>
<feature type="region of interest" description="Disordered" evidence="1">
    <location>
        <begin position="985"/>
        <end position="1033"/>
    </location>
</feature>
<dbReference type="AlphaFoldDB" id="A0A8J4G6N2"/>
<keyword evidence="2" id="KW-0472">Membrane</keyword>
<feature type="transmembrane region" description="Helical" evidence="2">
    <location>
        <begin position="123"/>
        <end position="142"/>
    </location>
</feature>
<evidence type="ECO:0000256" key="1">
    <source>
        <dbReference type="SAM" id="MobiDB-lite"/>
    </source>
</evidence>
<feature type="region of interest" description="Disordered" evidence="1">
    <location>
        <begin position="529"/>
        <end position="609"/>
    </location>
</feature>
<feature type="transmembrane region" description="Helical" evidence="2">
    <location>
        <begin position="217"/>
        <end position="236"/>
    </location>
</feature>
<dbReference type="Proteomes" id="UP000722791">
    <property type="component" value="Unassembled WGS sequence"/>
</dbReference>
<keyword evidence="2" id="KW-1133">Transmembrane helix</keyword>
<dbReference type="EMBL" id="BNCP01000008">
    <property type="protein sequence ID" value="GIL76338.1"/>
    <property type="molecule type" value="Genomic_DNA"/>
</dbReference>
<feature type="compositionally biased region" description="Gly residues" evidence="1">
    <location>
        <begin position="1005"/>
        <end position="1019"/>
    </location>
</feature>
<keyword evidence="6" id="KW-1185">Reference proteome</keyword>
<reference evidence="4" key="1">
    <citation type="journal article" date="2021" name="Proc. Natl. Acad. Sci. U.S.A.">
        <title>Three genomes in the algal genus Volvox reveal the fate of a haploid sex-determining region after a transition to homothallism.</title>
        <authorList>
            <person name="Yamamoto K."/>
            <person name="Hamaji T."/>
            <person name="Kawai-Toyooka H."/>
            <person name="Matsuzaki R."/>
            <person name="Takahashi F."/>
            <person name="Nishimura Y."/>
            <person name="Kawachi M."/>
            <person name="Noguchi H."/>
            <person name="Minakuchi Y."/>
            <person name="Umen J.G."/>
            <person name="Toyoda A."/>
            <person name="Nozaki H."/>
        </authorList>
    </citation>
    <scope>NUCLEOTIDE SEQUENCE</scope>
    <source>
        <strain evidence="4">NIES-3785</strain>
        <strain evidence="3">NIES-3786</strain>
    </source>
</reference>
<evidence type="ECO:0000313" key="6">
    <source>
        <dbReference type="Proteomes" id="UP000747110"/>
    </source>
</evidence>
<name>A0A8J4G6N2_9CHLO</name>
<evidence type="ECO:0000313" key="5">
    <source>
        <dbReference type="Proteomes" id="UP000722791"/>
    </source>
</evidence>
<organism evidence="4 5">
    <name type="scientific">Volvox reticuliferus</name>
    <dbReference type="NCBI Taxonomy" id="1737510"/>
    <lineage>
        <taxon>Eukaryota</taxon>
        <taxon>Viridiplantae</taxon>
        <taxon>Chlorophyta</taxon>
        <taxon>core chlorophytes</taxon>
        <taxon>Chlorophyceae</taxon>
        <taxon>CS clade</taxon>
        <taxon>Chlamydomonadales</taxon>
        <taxon>Volvocaceae</taxon>
        <taxon>Volvox</taxon>
    </lineage>
</organism>
<proteinExistence type="predicted"/>
<dbReference type="OrthoDB" id="552938at2759"/>
<feature type="compositionally biased region" description="Low complexity" evidence="1">
    <location>
        <begin position="575"/>
        <end position="595"/>
    </location>
</feature>
<dbReference type="EMBL" id="BNCQ01000008">
    <property type="protein sequence ID" value="GIM01042.1"/>
    <property type="molecule type" value="Genomic_DNA"/>
</dbReference>
<keyword evidence="2" id="KW-0812">Transmembrane</keyword>
<feature type="transmembrane region" description="Helical" evidence="2">
    <location>
        <begin position="23"/>
        <end position="42"/>
    </location>
</feature>
<comment type="caution">
    <text evidence="4">The sequence shown here is derived from an EMBL/GenBank/DDBJ whole genome shotgun (WGS) entry which is preliminary data.</text>
</comment>
<feature type="compositionally biased region" description="Basic and acidic residues" evidence="1">
    <location>
        <begin position="541"/>
        <end position="561"/>
    </location>
</feature>
<gene>
    <name evidence="3" type="ORF">Vretifemale_5959</name>
    <name evidence="4" type="ORF">Vretimale_5907</name>
</gene>